<dbReference type="Gene3D" id="2.60.40.10">
    <property type="entry name" value="Immunoglobulins"/>
    <property type="match status" value="2"/>
</dbReference>
<dbReference type="SUPFAM" id="SSF49265">
    <property type="entry name" value="Fibronectin type III"/>
    <property type="match status" value="1"/>
</dbReference>
<evidence type="ECO:0000313" key="3">
    <source>
        <dbReference type="Proteomes" id="UP000021369"/>
    </source>
</evidence>
<organism evidence="2 3">
    <name type="scientific">Ruminococcus albus SY3</name>
    <dbReference type="NCBI Taxonomy" id="1341156"/>
    <lineage>
        <taxon>Bacteria</taxon>
        <taxon>Bacillati</taxon>
        <taxon>Bacillota</taxon>
        <taxon>Clostridia</taxon>
        <taxon>Eubacteriales</taxon>
        <taxon>Oscillospiraceae</taxon>
        <taxon>Ruminococcus</taxon>
    </lineage>
</organism>
<name>A0A011W091_RUMAL</name>
<reference evidence="2 3" key="1">
    <citation type="submission" date="2013-06" db="EMBL/GenBank/DDBJ databases">
        <title>Rumen cellulosomics: divergent fiber-degrading strategies revealed by comparative genome-wide analysis of six Ruminococcal strains.</title>
        <authorList>
            <person name="Dassa B."/>
            <person name="Borovok I."/>
            <person name="Lamed R."/>
            <person name="Flint H."/>
            <person name="Yeoman C.J."/>
            <person name="White B."/>
            <person name="Bayer E.A."/>
        </authorList>
    </citation>
    <scope>NUCLEOTIDE SEQUENCE [LARGE SCALE GENOMIC DNA]</scope>
    <source>
        <strain evidence="2 3">SY3</strain>
    </source>
</reference>
<evidence type="ECO:0000259" key="1">
    <source>
        <dbReference type="PROSITE" id="PS50853"/>
    </source>
</evidence>
<accession>A0A011W091</accession>
<gene>
    <name evidence="2" type="ORF">RASY3_08795</name>
</gene>
<dbReference type="RefSeq" id="WP_037287018.1">
    <property type="nucleotide sequence ID" value="NZ_JEOB01000002.1"/>
</dbReference>
<proteinExistence type="predicted"/>
<dbReference type="PATRIC" id="fig|1341156.4.peg.1064"/>
<sequence>MKKNLSNNMKRAAAGLCVVMMLSGAVPVGVISGVAAINASADTRTVYTPPVVSYLKGNKAVKLSWNEIEGAERYAIAGYVNGEWKMLDRTTDTTYILSGLAANTEYRVAVIPMLNGKYVKDFSNSIVVTPKPVYPKLTSIQYNKTYHQFRLNWNQIPNAECYGVAVFLAGKWKIVDQNIPANTTTYTSPKLRPGKTYKMMIGAKVNGKWDLTNVNSRSFTVTIK</sequence>
<dbReference type="EMBL" id="JEOB01000002">
    <property type="protein sequence ID" value="EXM40248.1"/>
    <property type="molecule type" value="Genomic_DNA"/>
</dbReference>
<dbReference type="AlphaFoldDB" id="A0A011W091"/>
<feature type="domain" description="Fibronectin type-III" evidence="1">
    <location>
        <begin position="46"/>
        <end position="133"/>
    </location>
</feature>
<comment type="caution">
    <text evidence="2">The sequence shown here is derived from an EMBL/GenBank/DDBJ whole genome shotgun (WGS) entry which is preliminary data.</text>
</comment>
<dbReference type="CDD" id="cd00063">
    <property type="entry name" value="FN3"/>
    <property type="match status" value="1"/>
</dbReference>
<dbReference type="OrthoDB" id="1819228at2"/>
<dbReference type="InterPro" id="IPR003961">
    <property type="entry name" value="FN3_dom"/>
</dbReference>
<dbReference type="Proteomes" id="UP000021369">
    <property type="component" value="Unassembled WGS sequence"/>
</dbReference>
<dbReference type="PROSITE" id="PS50853">
    <property type="entry name" value="FN3"/>
    <property type="match status" value="1"/>
</dbReference>
<dbReference type="InterPro" id="IPR036116">
    <property type="entry name" value="FN3_sf"/>
</dbReference>
<dbReference type="InterPro" id="IPR013783">
    <property type="entry name" value="Ig-like_fold"/>
</dbReference>
<protein>
    <recommendedName>
        <fullName evidence="1">Fibronectin type-III domain-containing protein</fullName>
    </recommendedName>
</protein>
<keyword evidence="3" id="KW-1185">Reference proteome</keyword>
<evidence type="ECO:0000313" key="2">
    <source>
        <dbReference type="EMBL" id="EXM40248.1"/>
    </source>
</evidence>